<dbReference type="Pfam" id="PF01239">
    <property type="entry name" value="PPTA"/>
    <property type="match status" value="2"/>
</dbReference>
<keyword evidence="4" id="KW-0677">Repeat</keyword>
<dbReference type="AlphaFoldDB" id="A0AAV9IGY6"/>
<keyword evidence="2" id="KW-0637">Prenyltransferase</keyword>
<accession>A0AAV9IGY6</accession>
<reference evidence="5 6" key="1">
    <citation type="submission" date="2022-07" db="EMBL/GenBank/DDBJ databases">
        <title>Genome-wide signatures of adaptation to extreme environments.</title>
        <authorList>
            <person name="Cho C.H."/>
            <person name="Yoon H.S."/>
        </authorList>
    </citation>
    <scope>NUCLEOTIDE SEQUENCE [LARGE SCALE GENOMIC DNA]</scope>
    <source>
        <strain evidence="5 6">108.79 E11</strain>
    </source>
</reference>
<keyword evidence="3" id="KW-0808">Transferase</keyword>
<comment type="similarity">
    <text evidence="1">Belongs to the protein prenyltransferase subunit alpha family.</text>
</comment>
<dbReference type="PANTHER" id="PTHR11129">
    <property type="entry name" value="PROTEIN FARNESYLTRANSFERASE ALPHA SUBUNIT/RAB GERANYLGERANYL TRANSFERASE ALPHA SUBUNIT"/>
    <property type="match status" value="1"/>
</dbReference>
<dbReference type="GO" id="GO:0008318">
    <property type="term" value="F:protein prenyltransferase activity"/>
    <property type="evidence" value="ECO:0007669"/>
    <property type="project" value="InterPro"/>
</dbReference>
<evidence type="ECO:0000256" key="3">
    <source>
        <dbReference type="ARBA" id="ARBA00022679"/>
    </source>
</evidence>
<keyword evidence="6" id="KW-1185">Reference proteome</keyword>
<evidence type="ECO:0000313" key="6">
    <source>
        <dbReference type="Proteomes" id="UP001300502"/>
    </source>
</evidence>
<evidence type="ECO:0000256" key="4">
    <source>
        <dbReference type="ARBA" id="ARBA00022737"/>
    </source>
</evidence>
<dbReference type="PANTHER" id="PTHR11129:SF3">
    <property type="entry name" value="PROTEIN PRENYLTRANSFERASE ALPHA SUBUNIT REPEAT-CONTAINING PROTEIN 1"/>
    <property type="match status" value="1"/>
</dbReference>
<dbReference type="Gene3D" id="1.25.40.120">
    <property type="entry name" value="Protein prenylyltransferase"/>
    <property type="match status" value="1"/>
</dbReference>
<sequence length="340" mass="40865">MSSSSASLHCPVEISHQLSNLLHAVYECEYTEVEWLPWVCCSDTVENAIVWEDTLVLQGAKLLDIYAEGLQLFNKFRRHLMNVSFVGDSKLWDSLSRFLLFIQPSHSTCWNFRKFLVQHHHAPYLMELKVSEIALKRDAKASEAWHHRKWLLSQHVQVLLSRDDLLVRELELCRLLGNRFEKCYHLWYYRWWLVQRYLEMLPNDLLSQEYETTSKEAIRQHVTDHGTYFYRQKLLLYLLKQAKEKDRCYQLLRSEWTWIQSIAKMADHSFESFISYARFIYCCCDGWLDKSNIHQQSLIDDIYKTLQWHTVENRRETCITLLSKMSQQLRQYNEDVSYKQ</sequence>
<gene>
    <name evidence="5" type="ORF">GAYE_SCF26G4590</name>
</gene>
<dbReference type="EMBL" id="JANCYU010000042">
    <property type="protein sequence ID" value="KAK4526674.1"/>
    <property type="molecule type" value="Genomic_DNA"/>
</dbReference>
<dbReference type="SUPFAM" id="SSF48439">
    <property type="entry name" value="Protein prenylyltransferase"/>
    <property type="match status" value="1"/>
</dbReference>
<dbReference type="PROSITE" id="PS51147">
    <property type="entry name" value="PFTA"/>
    <property type="match status" value="1"/>
</dbReference>
<evidence type="ECO:0000256" key="1">
    <source>
        <dbReference type="ARBA" id="ARBA00006734"/>
    </source>
</evidence>
<dbReference type="InterPro" id="IPR002088">
    <property type="entry name" value="Prenyl_trans_a"/>
</dbReference>
<comment type="caution">
    <text evidence="5">The sequence shown here is derived from an EMBL/GenBank/DDBJ whole genome shotgun (WGS) entry which is preliminary data.</text>
</comment>
<name>A0AAV9IGY6_9RHOD</name>
<protein>
    <submittedName>
        <fullName evidence="5">Uncharacterized protein</fullName>
    </submittedName>
</protein>
<evidence type="ECO:0000313" key="5">
    <source>
        <dbReference type="EMBL" id="KAK4526674.1"/>
    </source>
</evidence>
<proteinExistence type="inferred from homology"/>
<dbReference type="GO" id="GO:0005737">
    <property type="term" value="C:cytoplasm"/>
    <property type="evidence" value="ECO:0007669"/>
    <property type="project" value="TreeGrafter"/>
</dbReference>
<evidence type="ECO:0000256" key="2">
    <source>
        <dbReference type="ARBA" id="ARBA00022602"/>
    </source>
</evidence>
<organism evidence="5 6">
    <name type="scientific">Galdieria yellowstonensis</name>
    <dbReference type="NCBI Taxonomy" id="3028027"/>
    <lineage>
        <taxon>Eukaryota</taxon>
        <taxon>Rhodophyta</taxon>
        <taxon>Bangiophyceae</taxon>
        <taxon>Galdieriales</taxon>
        <taxon>Galdieriaceae</taxon>
        <taxon>Galdieria</taxon>
    </lineage>
</organism>
<dbReference type="Proteomes" id="UP001300502">
    <property type="component" value="Unassembled WGS sequence"/>
</dbReference>